<gene>
    <name evidence="1" type="ORF">GGD89_003851</name>
</gene>
<comment type="caution">
    <text evidence="1">The sequence shown here is derived from an EMBL/GenBank/DDBJ whole genome shotgun (WGS) entry which is preliminary data.</text>
</comment>
<proteinExistence type="predicted"/>
<dbReference type="RefSeq" id="WP_184048926.1">
    <property type="nucleotide sequence ID" value="NZ_JACIGK010000058.1"/>
</dbReference>
<dbReference type="InterPro" id="IPR011101">
    <property type="entry name" value="DUF5131"/>
</dbReference>
<dbReference type="Proteomes" id="UP000554286">
    <property type="component" value="Unassembled WGS sequence"/>
</dbReference>
<evidence type="ECO:0000313" key="2">
    <source>
        <dbReference type="Proteomes" id="UP000554286"/>
    </source>
</evidence>
<dbReference type="AlphaFoldDB" id="A0A7W6RGL0"/>
<dbReference type="Pfam" id="PF07505">
    <property type="entry name" value="DUF5131"/>
    <property type="match status" value="1"/>
</dbReference>
<name>A0A7W6RGL0_9PROT</name>
<accession>A0A7W6RGL0</accession>
<dbReference type="EMBL" id="JACIGK010000058">
    <property type="protein sequence ID" value="MBB4268195.1"/>
    <property type="molecule type" value="Genomic_DNA"/>
</dbReference>
<reference evidence="1 2" key="1">
    <citation type="submission" date="2020-08" db="EMBL/GenBank/DDBJ databases">
        <title>Genome sequencing of Purple Non-Sulfur Bacteria from various extreme environments.</title>
        <authorList>
            <person name="Mayer M."/>
        </authorList>
    </citation>
    <scope>NUCLEOTIDE SEQUENCE [LARGE SCALE GENOMIC DNA]</scope>
    <source>
        <strain evidence="1 2">JA131</strain>
    </source>
</reference>
<dbReference type="PROSITE" id="PS51257">
    <property type="entry name" value="PROKAR_LIPOPROTEIN"/>
    <property type="match status" value="1"/>
</dbReference>
<keyword evidence="2" id="KW-1185">Reference proteome</keyword>
<organism evidence="1 2">
    <name type="scientific">Roseospira visakhapatnamensis</name>
    <dbReference type="NCBI Taxonomy" id="390880"/>
    <lineage>
        <taxon>Bacteria</taxon>
        <taxon>Pseudomonadati</taxon>
        <taxon>Pseudomonadota</taxon>
        <taxon>Alphaproteobacteria</taxon>
        <taxon>Rhodospirillales</taxon>
        <taxon>Rhodospirillaceae</taxon>
        <taxon>Roseospira</taxon>
    </lineage>
</organism>
<protein>
    <submittedName>
        <fullName evidence="1">Protein gp37</fullName>
    </submittedName>
</protein>
<evidence type="ECO:0000313" key="1">
    <source>
        <dbReference type="EMBL" id="MBB4268195.1"/>
    </source>
</evidence>
<sequence length="294" mass="32574">MGRNSTIEWCDHTFNPWIGCTPISAGCDHCYARRTGARLRVQWGAGQPRRRTAKSTWRQPLAWDRRAAREGTRPRVFLSLCDPFDTEVPDAWRESLFALMVRTPHLLWLPLTKRPHVMLRVLIMAARPLPNVVLGTSAENQAMADARHGSMAALAAAGWRTYVSHGPALGLVDWTGWTFLSGMVAEGESGPGARAPHPDWFRADRDWCAVHGVPFNFKQWGEWGAMAPIHGGAVSPVAPITGADENRCIIVGGDGRYWGDTEAEPPAGAWMMERLGKKAAGRRLDARTHDEVPR</sequence>